<keyword evidence="6" id="KW-0472">Membrane</keyword>
<dbReference type="EMBL" id="RQGD01000034">
    <property type="protein sequence ID" value="TGL57899.1"/>
    <property type="molecule type" value="Genomic_DNA"/>
</dbReference>
<name>A0A4R9JYZ2_9LEPT</name>
<evidence type="ECO:0000256" key="2">
    <source>
        <dbReference type="ARBA" id="ARBA00022723"/>
    </source>
</evidence>
<keyword evidence="9" id="KW-1185">Reference proteome</keyword>
<evidence type="ECO:0000256" key="4">
    <source>
        <dbReference type="ARBA" id="ARBA00023004"/>
    </source>
</evidence>
<evidence type="ECO:0000313" key="8">
    <source>
        <dbReference type="EMBL" id="TGL57899.1"/>
    </source>
</evidence>
<feature type="transmembrane region" description="Helical" evidence="6">
    <location>
        <begin position="536"/>
        <end position="554"/>
    </location>
</feature>
<evidence type="ECO:0000313" key="9">
    <source>
        <dbReference type="Proteomes" id="UP000297693"/>
    </source>
</evidence>
<dbReference type="RefSeq" id="WP_135623917.1">
    <property type="nucleotide sequence ID" value="NZ_RQGD01000034.1"/>
</dbReference>
<comment type="caution">
    <text evidence="8">The sequence shown here is derived from an EMBL/GenBank/DDBJ whole genome shotgun (WGS) entry which is preliminary data.</text>
</comment>
<keyword evidence="4" id="KW-0408">Iron</keyword>
<dbReference type="Proteomes" id="UP000297693">
    <property type="component" value="Unassembled WGS sequence"/>
</dbReference>
<dbReference type="Gene3D" id="3.30.70.20">
    <property type="match status" value="1"/>
</dbReference>
<dbReference type="Pfam" id="PF13187">
    <property type="entry name" value="Fer4_9"/>
    <property type="match status" value="1"/>
</dbReference>
<dbReference type="PANTHER" id="PTHR48105">
    <property type="entry name" value="THIOREDOXIN REDUCTASE 1-RELATED-RELATED"/>
    <property type="match status" value="1"/>
</dbReference>
<reference evidence="8" key="1">
    <citation type="journal article" date="2019" name="PLoS Negl. Trop. Dis.">
        <title>Revisiting the worldwide diversity of Leptospira species in the environment.</title>
        <authorList>
            <person name="Vincent A.T."/>
            <person name="Schiettekatte O."/>
            <person name="Bourhy P."/>
            <person name="Veyrier F.J."/>
            <person name="Picardeau M."/>
        </authorList>
    </citation>
    <scope>NUCLEOTIDE SEQUENCE [LARGE SCALE GENOMIC DNA]</scope>
    <source>
        <strain evidence="8">201702476</strain>
    </source>
</reference>
<dbReference type="PROSITE" id="PS51379">
    <property type="entry name" value="4FE4S_FER_2"/>
    <property type="match status" value="2"/>
</dbReference>
<feature type="transmembrane region" description="Helical" evidence="6">
    <location>
        <begin position="436"/>
        <end position="455"/>
    </location>
</feature>
<feature type="domain" description="4Fe-4S ferredoxin-type" evidence="7">
    <location>
        <begin position="682"/>
        <end position="711"/>
    </location>
</feature>
<dbReference type="PROSITE" id="PS00198">
    <property type="entry name" value="4FE4S_FER_1"/>
    <property type="match status" value="1"/>
</dbReference>
<proteinExistence type="predicted"/>
<organism evidence="8 9">
    <name type="scientific">Leptospira ognonensis</name>
    <dbReference type="NCBI Taxonomy" id="2484945"/>
    <lineage>
        <taxon>Bacteria</taxon>
        <taxon>Pseudomonadati</taxon>
        <taxon>Spirochaetota</taxon>
        <taxon>Spirochaetia</taxon>
        <taxon>Leptospirales</taxon>
        <taxon>Leptospiraceae</taxon>
        <taxon>Leptospira</taxon>
    </lineage>
</organism>
<keyword evidence="6" id="KW-0812">Transmembrane</keyword>
<evidence type="ECO:0000256" key="5">
    <source>
        <dbReference type="ARBA" id="ARBA00023014"/>
    </source>
</evidence>
<sequence length="757" mass="84520">MFGVINRYFKWLQGNAPQGGVENYPVVSANFHTNIEGLFIIGDLTGVPLLKLAVASGKKVLEEMPDLHNGLLDVVIIGAGPSGVACALQASRMGKKYLLLESNSVFQTIKSYPKGKPIFAEPQDMAPDIEIKIQDGTKESLLRDLESVVVRGKLSLLENNRVIAVNRNNAQKTFSIQTEKGETYQTNYVVIAIGKTGDFNKLDVKGESLSHVFYRLIDPMDAKEKHVIIVGGGDSAVEAAIATSRFAKNVTLVYRGKNLNRPKQENISRFEKLVNSGKIQLLTSSNISEITEDTVFVSDAISTKKIKSDFVLVLTGTKPPISFLQKLGIQIQNTKSIRDWVGFTSLLSFSTAAYFGKAAVYGSFWYSYVASAGAFIFILTGISWLYLFVLQSGFSIPKGWNRIRNVYLTMASIYFISVYFSATYSNFYLFGKLPSFHYTLLYSLTILVFGIRRMAARPTQYIKWQTLTLITIQMFFLFLLPEIILPLLGDLKMLGEADGFLLTEVFPNGAYWKAYGFILAWPLNMGVLYDGGITKFWFYYGMTVTFFVIPVLVWRYGKGAYCGWICSCGGLAETLGDEHRAKMPHGKWAYALEHSGQWILLLASVLTILKLVGVYGKSQFLFLSGFESSADSVKWIYDLVVDIGLAGVIGVGFYFLFSGRIWCRMFCPLASLMHIYAKFSRFRIFSDKKKCISCNICTQNCHQGIDVMGYANKGIPMDSVQCVRCSACVSLCPTNVLTFGELVNEEKMEDKFSARLM</sequence>
<evidence type="ECO:0000259" key="7">
    <source>
        <dbReference type="PROSITE" id="PS51379"/>
    </source>
</evidence>
<accession>A0A4R9JYZ2</accession>
<keyword evidence="2" id="KW-0479">Metal-binding</keyword>
<evidence type="ECO:0000256" key="6">
    <source>
        <dbReference type="SAM" id="Phobius"/>
    </source>
</evidence>
<dbReference type="PRINTS" id="PR00368">
    <property type="entry name" value="FADPNR"/>
</dbReference>
<protein>
    <submittedName>
        <fullName evidence="8">4Fe-4S binding protein</fullName>
    </submittedName>
</protein>
<keyword evidence="3" id="KW-0560">Oxidoreductase</keyword>
<dbReference type="InterPro" id="IPR036188">
    <property type="entry name" value="FAD/NAD-bd_sf"/>
</dbReference>
<dbReference type="Pfam" id="PF12801">
    <property type="entry name" value="Fer4_5"/>
    <property type="match status" value="2"/>
</dbReference>
<dbReference type="GO" id="GO:0046872">
    <property type="term" value="F:metal ion binding"/>
    <property type="evidence" value="ECO:0007669"/>
    <property type="project" value="UniProtKB-KW"/>
</dbReference>
<feature type="domain" description="4Fe-4S ferredoxin-type" evidence="7">
    <location>
        <begin position="713"/>
        <end position="742"/>
    </location>
</feature>
<dbReference type="PRINTS" id="PR00469">
    <property type="entry name" value="PNDRDTASEII"/>
</dbReference>
<dbReference type="InterPro" id="IPR017896">
    <property type="entry name" value="4Fe4S_Fe-S-bd"/>
</dbReference>
<dbReference type="InterPro" id="IPR050097">
    <property type="entry name" value="Ferredoxin-NADP_redctase_2"/>
</dbReference>
<feature type="transmembrane region" description="Helical" evidence="6">
    <location>
        <begin position="467"/>
        <end position="489"/>
    </location>
</feature>
<keyword evidence="6" id="KW-1133">Transmembrane helix</keyword>
<gene>
    <name evidence="8" type="ORF">EHQ58_10865</name>
</gene>
<dbReference type="SUPFAM" id="SSF54862">
    <property type="entry name" value="4Fe-4S ferredoxins"/>
    <property type="match status" value="1"/>
</dbReference>
<feature type="transmembrane region" description="Helical" evidence="6">
    <location>
        <begin position="598"/>
        <end position="615"/>
    </location>
</feature>
<keyword evidence="1" id="KW-0285">Flavoprotein</keyword>
<dbReference type="AlphaFoldDB" id="A0A4R9JYZ2"/>
<dbReference type="Pfam" id="PF13738">
    <property type="entry name" value="Pyr_redox_3"/>
    <property type="match status" value="1"/>
</dbReference>
<dbReference type="InterPro" id="IPR017900">
    <property type="entry name" value="4Fe4S_Fe_S_CS"/>
</dbReference>
<dbReference type="GO" id="GO:0051536">
    <property type="term" value="F:iron-sulfur cluster binding"/>
    <property type="evidence" value="ECO:0007669"/>
    <property type="project" value="UniProtKB-KW"/>
</dbReference>
<dbReference type="OrthoDB" id="9778740at2"/>
<feature type="transmembrane region" description="Helical" evidence="6">
    <location>
        <begin position="635"/>
        <end position="655"/>
    </location>
</feature>
<dbReference type="GO" id="GO:0016491">
    <property type="term" value="F:oxidoreductase activity"/>
    <property type="evidence" value="ECO:0007669"/>
    <property type="project" value="UniProtKB-KW"/>
</dbReference>
<feature type="transmembrane region" description="Helical" evidence="6">
    <location>
        <begin position="411"/>
        <end position="430"/>
    </location>
</feature>
<evidence type="ECO:0000256" key="1">
    <source>
        <dbReference type="ARBA" id="ARBA00022630"/>
    </source>
</evidence>
<dbReference type="Gene3D" id="3.50.50.60">
    <property type="entry name" value="FAD/NAD(P)-binding domain"/>
    <property type="match status" value="2"/>
</dbReference>
<keyword evidence="5" id="KW-0411">Iron-sulfur</keyword>
<feature type="transmembrane region" description="Helical" evidence="6">
    <location>
        <begin position="340"/>
        <end position="359"/>
    </location>
</feature>
<feature type="transmembrane region" description="Helical" evidence="6">
    <location>
        <begin position="365"/>
        <end position="390"/>
    </location>
</feature>
<evidence type="ECO:0000256" key="3">
    <source>
        <dbReference type="ARBA" id="ARBA00023002"/>
    </source>
</evidence>
<dbReference type="SUPFAM" id="SSF51905">
    <property type="entry name" value="FAD/NAD(P)-binding domain"/>
    <property type="match status" value="1"/>
</dbReference>